<dbReference type="GO" id="GO:0005829">
    <property type="term" value="C:cytosol"/>
    <property type="evidence" value="ECO:0007669"/>
    <property type="project" value="TreeGrafter"/>
</dbReference>
<dbReference type="GO" id="GO:0017168">
    <property type="term" value="F:5-oxoprolinase (ATP-hydrolyzing) activity"/>
    <property type="evidence" value="ECO:0007669"/>
    <property type="project" value="TreeGrafter"/>
</dbReference>
<evidence type="ECO:0000259" key="3">
    <source>
        <dbReference type="Pfam" id="PF19278"/>
    </source>
</evidence>
<keyword evidence="5" id="KW-1185">Reference proteome</keyword>
<dbReference type="InterPro" id="IPR043129">
    <property type="entry name" value="ATPase_NBD"/>
</dbReference>
<sequence length="704" mass="75618">MQITIKGDPVADLRVAVDVGGTFTDICIFDESSQSMRVTKVPSTPDNPMQAVLNGVRRANINLGDVELFSHGTTVATNALITRKFPKAAMVTTTGFRDVIEIRDGTKDDLWDAYSDVSGPYIRRRDRFEVPERIDYAGNVVTTLDEDEARRVGRLLKKRGVDTVAICFINSYANAAHEVRIREILTEELPGANISTSAEILPEIFEHNRFNTTVANAVLGPLVSGYVEELDSNLTKDGYSGELLLLHSGGGSMTSEMVKRFPVRLAASGIAAGAIAAQHVAEQCGYANAVGLDMGGTSTDISLVAEGELRVTNDWEVEYGHPIVFPSIEVLTIGAGGGSLAHIDIAGSLRNGPQSAGADPGPACYRRGGAEPTNTDANLWMGRLGTDLADGEMTLDRACAKDAIEAKVASPLNLGVDAAADSIIKVANANMADAVRLVSIRRGLDPRDFALIAFGGAGALHGVDVAKELNIPTVVVPPNPGVTSALGCLLVDIQHDLSQMFTGAADSADSEAVEQHFKELELEGQERLRHEKVAESDGVFERGISMRYQGQWRSLQVKMGDGPNALREAVQLFHEEHEKQYAFRQDETPVEIYQLHLKALGKTPKPSFRPSPIGTGDPGEPLEVREVYFEGKWHSTPVYQRENLPSGAAFIGPAILNQIDSTTVIPPDSSAVIDEWFNIRIAVDSATSEPALAATAADSPQSVK</sequence>
<feature type="domain" description="Hydantoinase/oxoprolinase N-terminal" evidence="2">
    <location>
        <begin position="14"/>
        <end position="188"/>
    </location>
</feature>
<dbReference type="Pfam" id="PF19278">
    <property type="entry name" value="Hydant_A_C"/>
    <property type="match status" value="1"/>
</dbReference>
<dbReference type="PANTHER" id="PTHR11365:SF23">
    <property type="entry name" value="HYPOTHETICAL 5-OXOPROLINASE (EUROFUNG)-RELATED"/>
    <property type="match status" value="1"/>
</dbReference>
<dbReference type="InterPro" id="IPR045079">
    <property type="entry name" value="Oxoprolinase-like"/>
</dbReference>
<feature type="domain" description="Hydantoinase A/oxoprolinase" evidence="1">
    <location>
        <begin position="209"/>
        <end position="496"/>
    </location>
</feature>
<name>A0A556C748_BREAU</name>
<dbReference type="GO" id="GO:0006749">
    <property type="term" value="P:glutathione metabolic process"/>
    <property type="evidence" value="ECO:0007669"/>
    <property type="project" value="TreeGrafter"/>
</dbReference>
<dbReference type="InterPro" id="IPR002821">
    <property type="entry name" value="Hydantoinase_A"/>
</dbReference>
<feature type="domain" description="Acetophenone carboxylase-like C-terminal" evidence="3">
    <location>
        <begin position="508"/>
        <end position="676"/>
    </location>
</feature>
<dbReference type="EMBL" id="VLTK01000014">
    <property type="protein sequence ID" value="TSI12828.1"/>
    <property type="molecule type" value="Genomic_DNA"/>
</dbReference>
<dbReference type="OrthoDB" id="9768323at2"/>
<dbReference type="AlphaFoldDB" id="A0A556C748"/>
<evidence type="ECO:0000259" key="1">
    <source>
        <dbReference type="Pfam" id="PF01968"/>
    </source>
</evidence>
<organism evidence="4 5">
    <name type="scientific">Brevibacterium aurantiacum</name>
    <dbReference type="NCBI Taxonomy" id="273384"/>
    <lineage>
        <taxon>Bacteria</taxon>
        <taxon>Bacillati</taxon>
        <taxon>Actinomycetota</taxon>
        <taxon>Actinomycetes</taxon>
        <taxon>Micrococcales</taxon>
        <taxon>Brevibacteriaceae</taxon>
        <taxon>Brevibacterium</taxon>
    </lineage>
</organism>
<evidence type="ECO:0000259" key="2">
    <source>
        <dbReference type="Pfam" id="PF05378"/>
    </source>
</evidence>
<dbReference type="PANTHER" id="PTHR11365">
    <property type="entry name" value="5-OXOPROLINASE RELATED"/>
    <property type="match status" value="1"/>
</dbReference>
<dbReference type="Pfam" id="PF01968">
    <property type="entry name" value="Hydantoinase_A"/>
    <property type="match status" value="1"/>
</dbReference>
<dbReference type="InterPro" id="IPR049517">
    <property type="entry name" value="ACX-like_C"/>
</dbReference>
<dbReference type="Proteomes" id="UP000316406">
    <property type="component" value="Unassembled WGS sequence"/>
</dbReference>
<reference evidence="4 5" key="1">
    <citation type="submission" date="2019-07" db="EMBL/GenBank/DDBJ databases">
        <title>Draft genome sequence of Brevibacterium aurantiacum XU54 isolated from Xinjiang China.</title>
        <authorList>
            <person name="Xu X."/>
        </authorList>
    </citation>
    <scope>NUCLEOTIDE SEQUENCE [LARGE SCALE GENOMIC DNA]</scope>
    <source>
        <strain evidence="4 5">XU54</strain>
    </source>
</reference>
<accession>A0A556C748</accession>
<evidence type="ECO:0000313" key="4">
    <source>
        <dbReference type="EMBL" id="TSI12828.1"/>
    </source>
</evidence>
<dbReference type="SUPFAM" id="SSF53067">
    <property type="entry name" value="Actin-like ATPase domain"/>
    <property type="match status" value="1"/>
</dbReference>
<proteinExistence type="predicted"/>
<dbReference type="Pfam" id="PF05378">
    <property type="entry name" value="Hydant_A_N"/>
    <property type="match status" value="1"/>
</dbReference>
<protein>
    <submittedName>
        <fullName evidence="4">Hydantoinase/oxoprolinase family protein</fullName>
    </submittedName>
</protein>
<gene>
    <name evidence="4" type="ORF">FO013_18755</name>
</gene>
<evidence type="ECO:0000313" key="5">
    <source>
        <dbReference type="Proteomes" id="UP000316406"/>
    </source>
</evidence>
<dbReference type="InterPro" id="IPR008040">
    <property type="entry name" value="Hydant_A_N"/>
</dbReference>
<comment type="caution">
    <text evidence="4">The sequence shown here is derived from an EMBL/GenBank/DDBJ whole genome shotgun (WGS) entry which is preliminary data.</text>
</comment>